<dbReference type="OMA" id="SKMICIA"/>
<dbReference type="GeneID" id="13451077"/>
<feature type="region of interest" description="Disordered" evidence="1">
    <location>
        <begin position="422"/>
        <end position="446"/>
    </location>
</feature>
<dbReference type="OrthoDB" id="266923at2759"/>
<dbReference type="AlphaFoldDB" id="E9B6P4"/>
<evidence type="ECO:0000256" key="1">
    <source>
        <dbReference type="SAM" id="MobiDB-lite"/>
    </source>
</evidence>
<feature type="region of interest" description="Disordered" evidence="1">
    <location>
        <begin position="616"/>
        <end position="643"/>
    </location>
</feature>
<dbReference type="PhylomeDB" id="E9B6P4"/>
<dbReference type="KEGG" id="lmi:LMXM_34_3650"/>
<proteinExistence type="predicted"/>
<feature type="domain" description="Kinetoplastid PH-like" evidence="2">
    <location>
        <begin position="684"/>
        <end position="854"/>
    </location>
</feature>
<evidence type="ECO:0000313" key="4">
    <source>
        <dbReference type="Proteomes" id="UP000007259"/>
    </source>
</evidence>
<evidence type="ECO:0000259" key="2">
    <source>
        <dbReference type="Pfam" id="PF26289"/>
    </source>
</evidence>
<reference evidence="3 4" key="1">
    <citation type="journal article" date="2011" name="Genome Res.">
        <title>Chromosome and gene copy number variation allow major structural change between species and strains of Leishmania.</title>
        <authorList>
            <person name="Rogers M.B."/>
            <person name="Hilley J.D."/>
            <person name="Dickens N.J."/>
            <person name="Wilkes J."/>
            <person name="Bates P.A."/>
            <person name="Depledge D.P."/>
            <person name="Harris D."/>
            <person name="Her Y."/>
            <person name="Herzyk P."/>
            <person name="Imamura H."/>
            <person name="Otto T.D."/>
            <person name="Sanders M."/>
            <person name="Seeger K."/>
            <person name="Dujardin J.C."/>
            <person name="Berriman M."/>
            <person name="Smith D.F."/>
            <person name="Hertz-Fowler C."/>
            <person name="Mottram J.C."/>
        </authorList>
    </citation>
    <scope>NUCLEOTIDE SEQUENCE [LARGE SCALE GENOMIC DNA]</scope>
    <source>
        <strain evidence="3 4">MHOM/GT/2001/U1103</strain>
    </source>
</reference>
<accession>E9B6P4</accession>
<dbReference type="Pfam" id="PF26289">
    <property type="entry name" value="PH_38"/>
    <property type="match status" value="1"/>
</dbReference>
<dbReference type="VEuPathDB" id="TriTrypDB:LmxM.34.3650"/>
<evidence type="ECO:0000313" key="3">
    <source>
        <dbReference type="EMBL" id="CBZ30916.1"/>
    </source>
</evidence>
<gene>
    <name evidence="3" type="ORF">LMXM_34_3650</name>
</gene>
<feature type="compositionally biased region" description="Basic and acidic residues" evidence="1">
    <location>
        <begin position="616"/>
        <end position="631"/>
    </location>
</feature>
<protein>
    <recommendedName>
        <fullName evidence="2">Kinetoplastid PH-like domain-containing protein</fullName>
    </recommendedName>
</protein>
<dbReference type="Proteomes" id="UP000007259">
    <property type="component" value="Chromosome 34"/>
</dbReference>
<organism evidence="3 4">
    <name type="scientific">Leishmania mexicana (strain MHOM/GT/2001/U1103)</name>
    <dbReference type="NCBI Taxonomy" id="929439"/>
    <lineage>
        <taxon>Eukaryota</taxon>
        <taxon>Discoba</taxon>
        <taxon>Euglenozoa</taxon>
        <taxon>Kinetoplastea</taxon>
        <taxon>Metakinetoplastina</taxon>
        <taxon>Trypanosomatida</taxon>
        <taxon>Trypanosomatidae</taxon>
        <taxon>Leishmaniinae</taxon>
        <taxon>Leishmania</taxon>
    </lineage>
</organism>
<dbReference type="RefSeq" id="XP_003879361.1">
    <property type="nucleotide sequence ID" value="XM_003879312.1"/>
</dbReference>
<keyword evidence="4" id="KW-1185">Reference proteome</keyword>
<sequence>MVVRFDERTLVGLTGLLEWTVVQPSTVPQLDTSYTSSTDALQQARTYPALLTELTPTVLTGRSSASLSAAPQEYATVSSLVQVEKIGPRQLRLRQEQFGVPGTYRLLYLTAPSAVACDEWRRVLNRLTEDQRLHLRSTNAPVAAAPSFHPDPESAHPCCDAAACVADSLVAPVSERSQDVSDVAEFRRMLLFTPSSPCPSTAGRLSYRLRGGMPQSPLSAIEPSVNDLRTSRSLLCPQRLADGTSRDSSTTHPVTVLPLSDLTLTCDAATTAAAAATGTSLSSFQSNSTSAHTDIISSVDRPMPLGVPTAPPSRPIAPVKDSGRRHLAQAQRPTSTSALTVSLPMKSPVSPTAAVNESANRLGAPAAASRRIVASPSLCALLGNGTDVCPKTASVSTASHASTAFISGDAAEREVGVSPQTLAAASAAPPKEKEAPAAETVAPLSSSALPREHVEPNRATGVTWHPALLPPATTAMVPTAAAGAATTQPQWQRPVSSCLCLRQAPLQDPPRHRSPSLTRRAVTPPAALTSSEAAALAQASTAGSILSPVSFAYEPIHVDSTTVSRAHGSGCSSPCRRPKTPSSALGIYLLHWYGCCTPSLTPRIMYRSVSPLWRRSMDAKGSRSRSRERPDSASTPRSGQPCGNHHCCRTRSFGRRQYSSSSLAHHSRYVGAAGAPAIPPLLSVIAQPHMFLKYPVRVSSPRSSGKDGAGADGAATYVFLTLDEDCVVTVPAARFNQCMEEANLLQQHKAPGGSAGAERRCSGVVSVSVGVRSFERAQHFFGADYCRAMPVTEVERVSRGNEEPLLLLSAAQRERFRDLSKMICIATRTHAFILEATNSKDAERYVGKWKRYLRSLRGAH</sequence>
<dbReference type="InterPro" id="IPR058803">
    <property type="entry name" value="PH_38"/>
</dbReference>
<dbReference type="EMBL" id="FR799587">
    <property type="protein sequence ID" value="CBZ30916.1"/>
    <property type="molecule type" value="Genomic_DNA"/>
</dbReference>
<name>E9B6P4_LEIMU</name>